<dbReference type="CDD" id="cd01902">
    <property type="entry name" value="Ntn_CGH"/>
    <property type="match status" value="1"/>
</dbReference>
<dbReference type="PANTHER" id="PTHR35527:SF2">
    <property type="entry name" value="HYDROLASE"/>
    <property type="match status" value="1"/>
</dbReference>
<dbReference type="KEGG" id="mpi:Mpet_2684"/>
<evidence type="ECO:0000256" key="2">
    <source>
        <dbReference type="ARBA" id="ARBA00022801"/>
    </source>
</evidence>
<organism evidence="4 5">
    <name type="scientific">Methanolacinia petrolearia (strain DSM 11571 / OCM 486 / SEBR 4847)</name>
    <name type="common">Methanoplanus petrolearius</name>
    <dbReference type="NCBI Taxonomy" id="679926"/>
    <lineage>
        <taxon>Archaea</taxon>
        <taxon>Methanobacteriati</taxon>
        <taxon>Methanobacteriota</taxon>
        <taxon>Stenosarchaea group</taxon>
        <taxon>Methanomicrobia</taxon>
        <taxon>Methanomicrobiales</taxon>
        <taxon>Methanomicrobiaceae</taxon>
        <taxon>Methanolacinia</taxon>
    </lineage>
</organism>
<feature type="domain" description="Choloylglycine hydrolase/NAAA C-terminal" evidence="3">
    <location>
        <begin position="2"/>
        <end position="290"/>
    </location>
</feature>
<proteinExistence type="inferred from homology"/>
<dbReference type="AlphaFoldDB" id="E1RGB3"/>
<keyword evidence="5" id="KW-1185">Reference proteome</keyword>
<name>E1RGB3_METP4</name>
<dbReference type="STRING" id="679926.Mpet_2684"/>
<dbReference type="InterPro" id="IPR029132">
    <property type="entry name" value="CBAH/NAAA_C"/>
</dbReference>
<comment type="similarity">
    <text evidence="1">Belongs to the peptidase C59 family.</text>
</comment>
<dbReference type="OrthoDB" id="66902at2157"/>
<dbReference type="InterPro" id="IPR052193">
    <property type="entry name" value="Peptidase_C59"/>
</dbReference>
<evidence type="ECO:0000256" key="1">
    <source>
        <dbReference type="ARBA" id="ARBA00006625"/>
    </source>
</evidence>
<dbReference type="InterPro" id="IPR029055">
    <property type="entry name" value="Ntn_hydrolases_N"/>
</dbReference>
<accession>E1RGB3</accession>
<dbReference type="Proteomes" id="UP000006565">
    <property type="component" value="Chromosome"/>
</dbReference>
<dbReference type="Pfam" id="PF02275">
    <property type="entry name" value="CBAH"/>
    <property type="match status" value="1"/>
</dbReference>
<reference evidence="4 5" key="1">
    <citation type="journal article" date="2010" name="Stand. Genomic Sci.">
        <title>Complete genome sequence of Methanoplanus petrolearius type strain (SEBR 4847).</title>
        <authorList>
            <person name="Brambilla E."/>
            <person name="Djao O.D."/>
            <person name="Daligault H."/>
            <person name="Lapidus A."/>
            <person name="Lucas S."/>
            <person name="Hammon N."/>
            <person name="Nolan M."/>
            <person name="Tice H."/>
            <person name="Cheng J.F."/>
            <person name="Han C."/>
            <person name="Tapia R."/>
            <person name="Goodwin L."/>
            <person name="Pitluck S."/>
            <person name="Liolios K."/>
            <person name="Ivanova N."/>
            <person name="Mavromatis K."/>
            <person name="Mikhailova N."/>
            <person name="Pati A."/>
            <person name="Chen A."/>
            <person name="Palaniappan K."/>
            <person name="Land M."/>
            <person name="Hauser L."/>
            <person name="Chang Y.J."/>
            <person name="Jeffries C.D."/>
            <person name="Rohde M."/>
            <person name="Spring S."/>
            <person name="Sikorski J."/>
            <person name="Goker M."/>
            <person name="Woyke T."/>
            <person name="Bristow J."/>
            <person name="Eisen J.A."/>
            <person name="Markowitz V."/>
            <person name="Hugenholtz P."/>
            <person name="Kyrpides N.C."/>
            <person name="Klenk H.P."/>
        </authorList>
    </citation>
    <scope>NUCLEOTIDE SEQUENCE [LARGE SCALE GENOMIC DNA]</scope>
    <source>
        <strain evidence="5">DSM 11571 / OCM 486 / SEBR 4847</strain>
    </source>
</reference>
<dbReference type="SUPFAM" id="SSF56235">
    <property type="entry name" value="N-terminal nucleophile aminohydrolases (Ntn hydrolases)"/>
    <property type="match status" value="1"/>
</dbReference>
<protein>
    <submittedName>
        <fullName evidence="4">Choloylglycine hydrolase</fullName>
    </submittedName>
</protein>
<dbReference type="EMBL" id="CP002117">
    <property type="protein sequence ID" value="ADN37427.1"/>
    <property type="molecule type" value="Genomic_DNA"/>
</dbReference>
<dbReference type="Gene3D" id="3.60.60.10">
    <property type="entry name" value="Penicillin V Acylase, Chain A"/>
    <property type="match status" value="1"/>
</dbReference>
<dbReference type="GeneID" id="9745178"/>
<evidence type="ECO:0000313" key="4">
    <source>
        <dbReference type="EMBL" id="ADN37427.1"/>
    </source>
</evidence>
<evidence type="ECO:0000313" key="5">
    <source>
        <dbReference type="Proteomes" id="UP000006565"/>
    </source>
</evidence>
<dbReference type="RefSeq" id="WP_013330600.1">
    <property type="nucleotide sequence ID" value="NC_014507.1"/>
</dbReference>
<dbReference type="PANTHER" id="PTHR35527">
    <property type="entry name" value="CHOLOYLGLYCINE HYDROLASE"/>
    <property type="match status" value="1"/>
</dbReference>
<dbReference type="HOGENOM" id="CLU_045206_0_1_2"/>
<gene>
    <name evidence="4" type="ordered locus">Mpet_2684</name>
</gene>
<dbReference type="GO" id="GO:0016787">
    <property type="term" value="F:hydrolase activity"/>
    <property type="evidence" value="ECO:0007669"/>
    <property type="project" value="UniProtKB-KW"/>
</dbReference>
<keyword evidence="2 4" id="KW-0378">Hydrolase</keyword>
<dbReference type="eggNOG" id="arCOG07805">
    <property type="taxonomic scope" value="Archaea"/>
</dbReference>
<evidence type="ECO:0000259" key="3">
    <source>
        <dbReference type="Pfam" id="PF02275"/>
    </source>
</evidence>
<sequence>MCSVITWPDNGVANVSARSTDWFEEMDSDLYVFPRGISHKGLEVEGENSLDWISKYGSVATSVYGLGSSDGVNEKGLGAHALWLAESDYGARDRSLPGLSISLWPQFFLDNFATTAEAVEYVQEHPFQIVTMPFSSSGKPATAHLKIEDAAGYSAVFEYVKGKLNIYHSSEFRVMTNSPSFSEQLENLKKYEGFGGSDPLPGTTKAADRFVRAAYYLRHLREPHTVQESIAGIISVVRNVSQPFLAPSPTEPNTSSTLWRTVIDHTNKVYYFESTLSPNIVWLDLKRLNFSENAEIKKLSVSDSPDLIGESSASLIDTTPPAWGMPSTQ</sequence>